<evidence type="ECO:0000313" key="1">
    <source>
        <dbReference type="EMBL" id="OIQ67023.1"/>
    </source>
</evidence>
<accession>A0A1J5PGV9</accession>
<gene>
    <name evidence="1" type="ORF">GALL_514020</name>
</gene>
<protein>
    <submittedName>
        <fullName evidence="1">Uncharacterized protein</fullName>
    </submittedName>
</protein>
<proteinExistence type="predicted"/>
<sequence>MHGNIFGCCIVTFKLNNHANAGTVQIRCQFAGAVKAFETPKAHVLANLANQAFANIFKRGTKALLRIGASTQRIDVCRIVLDHQGCRCIGQTQKAVIFSDKIGFTIDFQKRANLVFHTIGHHAFSGYPA</sequence>
<name>A0A1J5PGV9_9ZZZZ</name>
<dbReference type="EMBL" id="MLJW01006202">
    <property type="protein sequence ID" value="OIQ67023.1"/>
    <property type="molecule type" value="Genomic_DNA"/>
</dbReference>
<organism evidence="1">
    <name type="scientific">mine drainage metagenome</name>
    <dbReference type="NCBI Taxonomy" id="410659"/>
    <lineage>
        <taxon>unclassified sequences</taxon>
        <taxon>metagenomes</taxon>
        <taxon>ecological metagenomes</taxon>
    </lineage>
</organism>
<dbReference type="AlphaFoldDB" id="A0A1J5PGV9"/>
<reference evidence="1" key="1">
    <citation type="submission" date="2016-10" db="EMBL/GenBank/DDBJ databases">
        <title>Sequence of Gallionella enrichment culture.</title>
        <authorList>
            <person name="Poehlein A."/>
            <person name="Muehling M."/>
            <person name="Daniel R."/>
        </authorList>
    </citation>
    <scope>NUCLEOTIDE SEQUENCE</scope>
</reference>
<comment type="caution">
    <text evidence="1">The sequence shown here is derived from an EMBL/GenBank/DDBJ whole genome shotgun (WGS) entry which is preliminary data.</text>
</comment>